<accession>A0A180H503</accession>
<dbReference type="EnsemblFungi" id="PTTG_11719-t43_1">
    <property type="protein sequence ID" value="PTTG_11719-t43_1-p1"/>
    <property type="gene ID" value="PTTG_11719"/>
</dbReference>
<evidence type="ECO:0000313" key="4">
    <source>
        <dbReference type="EnsemblFungi" id="PTTG_11719-t43_1-p1"/>
    </source>
</evidence>
<evidence type="ECO:0000313" key="3">
    <source>
        <dbReference type="EMBL" id="OAV99669.1"/>
    </source>
</evidence>
<dbReference type="EMBL" id="ADAS02000002">
    <property type="protein sequence ID" value="OAV99669.1"/>
    <property type="molecule type" value="Genomic_DNA"/>
</dbReference>
<evidence type="ECO:0000256" key="1">
    <source>
        <dbReference type="SAM" id="MobiDB-lite"/>
    </source>
</evidence>
<protein>
    <recommendedName>
        <fullName evidence="6">Secreted protein</fullName>
    </recommendedName>
</protein>
<organism evidence="3">
    <name type="scientific">Puccinia triticina (isolate 1-1 / race 1 (BBBD))</name>
    <name type="common">Brown leaf rust fungus</name>
    <dbReference type="NCBI Taxonomy" id="630390"/>
    <lineage>
        <taxon>Eukaryota</taxon>
        <taxon>Fungi</taxon>
        <taxon>Dikarya</taxon>
        <taxon>Basidiomycota</taxon>
        <taxon>Pucciniomycotina</taxon>
        <taxon>Pucciniomycetes</taxon>
        <taxon>Pucciniales</taxon>
        <taxon>Pucciniaceae</taxon>
        <taxon>Puccinia</taxon>
    </lineage>
</organism>
<reference evidence="4 5" key="3">
    <citation type="journal article" date="2017" name="G3 (Bethesda)">
        <title>Comparative analysis highlights variable genome content of wheat rusts and divergence of the mating loci.</title>
        <authorList>
            <person name="Cuomo C.A."/>
            <person name="Bakkeren G."/>
            <person name="Khalil H.B."/>
            <person name="Panwar V."/>
            <person name="Joly D."/>
            <person name="Linning R."/>
            <person name="Sakthikumar S."/>
            <person name="Song X."/>
            <person name="Adiconis X."/>
            <person name="Fan L."/>
            <person name="Goldberg J.M."/>
            <person name="Levin J.Z."/>
            <person name="Young S."/>
            <person name="Zeng Q."/>
            <person name="Anikster Y."/>
            <person name="Bruce M."/>
            <person name="Wang M."/>
            <person name="Yin C."/>
            <person name="McCallum B."/>
            <person name="Szabo L.J."/>
            <person name="Hulbert S."/>
            <person name="Chen X."/>
            <person name="Fellers J.P."/>
        </authorList>
    </citation>
    <scope>NUCLEOTIDE SEQUENCE</scope>
    <source>
        <strain evidence="4">isolate 1-1 / race 1 (BBBD)</strain>
        <strain evidence="5">Isolate 1-1 / race 1 (BBBD)</strain>
    </source>
</reference>
<keyword evidence="2" id="KW-0732">Signal</keyword>
<reference evidence="3" key="1">
    <citation type="submission" date="2009-11" db="EMBL/GenBank/DDBJ databases">
        <authorList>
            <consortium name="The Broad Institute Genome Sequencing Platform"/>
            <person name="Ward D."/>
            <person name="Feldgarden M."/>
            <person name="Earl A."/>
            <person name="Young S.K."/>
            <person name="Zeng Q."/>
            <person name="Koehrsen M."/>
            <person name="Alvarado L."/>
            <person name="Berlin A."/>
            <person name="Bochicchio J."/>
            <person name="Borenstein D."/>
            <person name="Chapman S.B."/>
            <person name="Chen Z."/>
            <person name="Engels R."/>
            <person name="Freedman E."/>
            <person name="Gellesch M."/>
            <person name="Goldberg J."/>
            <person name="Griggs A."/>
            <person name="Gujja S."/>
            <person name="Heilman E."/>
            <person name="Heiman D."/>
            <person name="Hepburn T."/>
            <person name="Howarth C."/>
            <person name="Jen D."/>
            <person name="Larson L."/>
            <person name="Lewis B."/>
            <person name="Mehta T."/>
            <person name="Park D."/>
            <person name="Pearson M."/>
            <person name="Roberts A."/>
            <person name="Saif S."/>
            <person name="Shea T."/>
            <person name="Shenoy N."/>
            <person name="Sisk P."/>
            <person name="Stolte C."/>
            <person name="Sykes S."/>
            <person name="Thomson T."/>
            <person name="Walk T."/>
            <person name="White J."/>
            <person name="Yandava C."/>
            <person name="Izard J."/>
            <person name="Baranova O.V."/>
            <person name="Blanton J.M."/>
            <person name="Tanner A.C."/>
            <person name="Dewhirst F.E."/>
            <person name="Haas B."/>
            <person name="Nusbaum C."/>
            <person name="Birren B."/>
        </authorList>
    </citation>
    <scope>NUCLEOTIDE SEQUENCE [LARGE SCALE GENOMIC DNA]</scope>
    <source>
        <strain evidence="3">1-1 BBBD Race 1</strain>
    </source>
</reference>
<gene>
    <name evidence="3" type="ORF">PTTG_11719</name>
</gene>
<dbReference type="Proteomes" id="UP000005240">
    <property type="component" value="Unassembled WGS sequence"/>
</dbReference>
<evidence type="ECO:0000256" key="2">
    <source>
        <dbReference type="SAM" id="SignalP"/>
    </source>
</evidence>
<dbReference type="OrthoDB" id="10533716at2759"/>
<reference evidence="3" key="2">
    <citation type="submission" date="2016-05" db="EMBL/GenBank/DDBJ databases">
        <title>Comparative analysis highlights variable genome content of wheat rusts and divergence of the mating loci.</title>
        <authorList>
            <person name="Cuomo C.A."/>
            <person name="Bakkeren G."/>
            <person name="Szabo L."/>
            <person name="Khalil H."/>
            <person name="Joly D."/>
            <person name="Goldberg J."/>
            <person name="Young S."/>
            <person name="Zeng Q."/>
            <person name="Fellers J."/>
        </authorList>
    </citation>
    <scope>NUCLEOTIDE SEQUENCE [LARGE SCALE GENOMIC DNA]</scope>
    <source>
        <strain evidence="3">1-1 BBBD Race 1</strain>
    </source>
</reference>
<dbReference type="VEuPathDB" id="FungiDB:PTTG_11719"/>
<evidence type="ECO:0000313" key="5">
    <source>
        <dbReference type="Proteomes" id="UP000005240"/>
    </source>
</evidence>
<feature type="chain" id="PRO_5008110670" description="Secreted protein" evidence="2">
    <location>
        <begin position="28"/>
        <end position="223"/>
    </location>
</feature>
<dbReference type="AlphaFoldDB" id="A0A180H503"/>
<sequence length="223" mass="24971">MFSASSIWKLYVLSAVIALVSLPPVELAEVQRHAFSRRGKENDKPPPAPLKNGDPALDIRCGDSWNTVANLPKDKDGKEQIACRGYDGLGYYCLSETCKYGSITIDYVPFGFSLSDWRFLECTRYPYPTEIDPATKKPPPPITVKTLSPIGIWAHNIAGYMAVTGWDDEKNPPDKTTRNYRCTWTAVEDVNNQRPVCTKCTRQDFKESTPPDVPVPDPKEKGK</sequence>
<feature type="region of interest" description="Disordered" evidence="1">
    <location>
        <begin position="202"/>
        <end position="223"/>
    </location>
</feature>
<feature type="signal peptide" evidence="2">
    <location>
        <begin position="1"/>
        <end position="27"/>
    </location>
</feature>
<reference evidence="4" key="4">
    <citation type="submission" date="2025-05" db="UniProtKB">
        <authorList>
            <consortium name="EnsemblFungi"/>
        </authorList>
    </citation>
    <scope>IDENTIFICATION</scope>
    <source>
        <strain evidence="4">isolate 1-1 / race 1 (BBBD)</strain>
    </source>
</reference>
<proteinExistence type="predicted"/>
<evidence type="ECO:0008006" key="6">
    <source>
        <dbReference type="Google" id="ProtNLM"/>
    </source>
</evidence>
<name>A0A180H503_PUCT1</name>
<keyword evidence="5" id="KW-1185">Reference proteome</keyword>